<evidence type="ECO:0000256" key="3">
    <source>
        <dbReference type="ARBA" id="ARBA00023163"/>
    </source>
</evidence>
<dbReference type="RefSeq" id="WP_146622311.1">
    <property type="nucleotide sequence ID" value="NZ_BJCC01000013.1"/>
</dbReference>
<keyword evidence="2" id="KW-0238">DNA-binding</keyword>
<name>A0A4P5P8L4_9ENTE</name>
<protein>
    <submittedName>
        <fullName evidence="5">Transcriptional regulator</fullName>
    </submittedName>
</protein>
<dbReference type="SUPFAM" id="SSF46894">
    <property type="entry name" value="C-terminal effector domain of the bipartite response regulators"/>
    <property type="match status" value="1"/>
</dbReference>
<evidence type="ECO:0000259" key="4">
    <source>
        <dbReference type="Pfam" id="PF00486"/>
    </source>
</evidence>
<sequence length="224" mass="25985">MKKIMVLTKNILAEVDLQTKLQQLNFEVFVTSQTMDGLFLDQMPSACLNYFDFIVISELITESEMNTILPFLQQNGMPIFRKVDKVVSENVKKDIQNNILSGWICASMPKDRLRDLFSSKKLVTSEKTEGCTFGKRVSLTDLPLSKNEKKFFSIIYESNGKLVTREELCLQIWKRCDHSTMSQLSSIKKRIEKKLRDQQLPDEFAKTSWGKGYVMNQHLYEYIA</sequence>
<evidence type="ECO:0000313" key="6">
    <source>
        <dbReference type="Proteomes" id="UP000290567"/>
    </source>
</evidence>
<dbReference type="Gene3D" id="1.10.10.10">
    <property type="entry name" value="Winged helix-like DNA-binding domain superfamily/Winged helix DNA-binding domain"/>
    <property type="match status" value="1"/>
</dbReference>
<dbReference type="OrthoDB" id="2191463at2"/>
<reference evidence="6" key="1">
    <citation type="submission" date="2019-02" db="EMBL/GenBank/DDBJ databases">
        <title>Draft genome sequence of Enterococcus sp. Gos25-1.</title>
        <authorList>
            <person name="Tanaka N."/>
            <person name="Shiwa Y."/>
            <person name="Fujita N."/>
        </authorList>
    </citation>
    <scope>NUCLEOTIDE SEQUENCE [LARGE SCALE GENOMIC DNA]</scope>
    <source>
        <strain evidence="6">Gos25-1</strain>
    </source>
</reference>
<dbReference type="AlphaFoldDB" id="A0A4P5P8L4"/>
<dbReference type="Pfam" id="PF00486">
    <property type="entry name" value="Trans_reg_C"/>
    <property type="match status" value="1"/>
</dbReference>
<dbReference type="EMBL" id="BJCC01000013">
    <property type="protein sequence ID" value="GCF93876.1"/>
    <property type="molecule type" value="Genomic_DNA"/>
</dbReference>
<keyword evidence="6" id="KW-1185">Reference proteome</keyword>
<evidence type="ECO:0000256" key="2">
    <source>
        <dbReference type="ARBA" id="ARBA00023125"/>
    </source>
</evidence>
<feature type="domain" description="OmpR/PhoB-type" evidence="4">
    <location>
        <begin position="142"/>
        <end position="215"/>
    </location>
</feature>
<keyword evidence="3" id="KW-0804">Transcription</keyword>
<gene>
    <name evidence="5" type="ORF">NRIC_17670</name>
</gene>
<evidence type="ECO:0000313" key="5">
    <source>
        <dbReference type="EMBL" id="GCF93876.1"/>
    </source>
</evidence>
<keyword evidence="1" id="KW-0805">Transcription regulation</keyword>
<organism evidence="5 6">
    <name type="scientific">Enterococcus florum</name>
    <dbReference type="NCBI Taxonomy" id="2480627"/>
    <lineage>
        <taxon>Bacteria</taxon>
        <taxon>Bacillati</taxon>
        <taxon>Bacillota</taxon>
        <taxon>Bacilli</taxon>
        <taxon>Lactobacillales</taxon>
        <taxon>Enterococcaceae</taxon>
        <taxon>Enterococcus</taxon>
    </lineage>
</organism>
<dbReference type="GO" id="GO:0000160">
    <property type="term" value="P:phosphorelay signal transduction system"/>
    <property type="evidence" value="ECO:0007669"/>
    <property type="project" value="InterPro"/>
</dbReference>
<dbReference type="GO" id="GO:0006355">
    <property type="term" value="P:regulation of DNA-templated transcription"/>
    <property type="evidence" value="ECO:0007669"/>
    <property type="project" value="InterPro"/>
</dbReference>
<dbReference type="InterPro" id="IPR036388">
    <property type="entry name" value="WH-like_DNA-bd_sf"/>
</dbReference>
<comment type="caution">
    <text evidence="5">The sequence shown here is derived from an EMBL/GenBank/DDBJ whole genome shotgun (WGS) entry which is preliminary data.</text>
</comment>
<proteinExistence type="predicted"/>
<dbReference type="GO" id="GO:0003677">
    <property type="term" value="F:DNA binding"/>
    <property type="evidence" value="ECO:0007669"/>
    <property type="project" value="UniProtKB-KW"/>
</dbReference>
<dbReference type="InterPro" id="IPR016032">
    <property type="entry name" value="Sig_transdc_resp-reg_C-effctor"/>
</dbReference>
<evidence type="ECO:0000256" key="1">
    <source>
        <dbReference type="ARBA" id="ARBA00023015"/>
    </source>
</evidence>
<dbReference type="Proteomes" id="UP000290567">
    <property type="component" value="Unassembled WGS sequence"/>
</dbReference>
<accession>A0A4P5P8L4</accession>
<dbReference type="InterPro" id="IPR001867">
    <property type="entry name" value="OmpR/PhoB-type_DNA-bd"/>
</dbReference>